<gene>
    <name evidence="3" type="ORF">BC008_33490</name>
</gene>
<dbReference type="PANTHER" id="PTHR42776:SF28">
    <property type="entry name" value="GLUTAMYL ENDOPEPTIDASE, CHLOROPLASTIC-RELATED"/>
    <property type="match status" value="1"/>
</dbReference>
<name>A0A0V7ZVG5_9CYAN</name>
<dbReference type="AlphaFoldDB" id="A0A0V7ZVG5"/>
<evidence type="ECO:0000259" key="2">
    <source>
        <dbReference type="Pfam" id="PF00326"/>
    </source>
</evidence>
<dbReference type="RefSeq" id="WP_027844743.1">
    <property type="nucleotide sequence ID" value="NZ_LMTZ01000055.1"/>
</dbReference>
<reference evidence="3 4" key="1">
    <citation type="journal article" date="2015" name="Genome Announc.">
        <title>Draft Genome of the Euendolithic (true boring) Cyanobacterium Mastigocoleus testarum strain BC008.</title>
        <authorList>
            <person name="Guida B.S."/>
            <person name="Garcia-Pichel F."/>
        </authorList>
    </citation>
    <scope>NUCLEOTIDE SEQUENCE [LARGE SCALE GENOMIC DNA]</scope>
    <source>
        <strain evidence="3 4">BC008</strain>
    </source>
</reference>
<keyword evidence="4" id="KW-1185">Reference proteome</keyword>
<evidence type="ECO:0000313" key="4">
    <source>
        <dbReference type="Proteomes" id="UP000053372"/>
    </source>
</evidence>
<comment type="caution">
    <text evidence="3">The sequence shown here is derived from an EMBL/GenBank/DDBJ whole genome shotgun (WGS) entry which is preliminary data.</text>
</comment>
<accession>A0A0V7ZVG5</accession>
<dbReference type="SUPFAM" id="SSF53474">
    <property type="entry name" value="alpha/beta-Hydrolases"/>
    <property type="match status" value="1"/>
</dbReference>
<dbReference type="EMBL" id="LMTZ01000055">
    <property type="protein sequence ID" value="KST68569.1"/>
    <property type="molecule type" value="Genomic_DNA"/>
</dbReference>
<proteinExistence type="predicted"/>
<protein>
    <submittedName>
        <fullName evidence="3">Peptidase S9</fullName>
    </submittedName>
</protein>
<dbReference type="InterPro" id="IPR011042">
    <property type="entry name" value="6-blade_b-propeller_TolB-like"/>
</dbReference>
<dbReference type="Pfam" id="PF00326">
    <property type="entry name" value="Peptidase_S9"/>
    <property type="match status" value="1"/>
</dbReference>
<feature type="domain" description="Peptidase S9 prolyl oligopeptidase catalytic" evidence="2">
    <location>
        <begin position="634"/>
        <end position="783"/>
    </location>
</feature>
<dbReference type="GO" id="GO:0006508">
    <property type="term" value="P:proteolysis"/>
    <property type="evidence" value="ECO:0007669"/>
    <property type="project" value="InterPro"/>
</dbReference>
<dbReference type="Gene3D" id="2.120.10.30">
    <property type="entry name" value="TolB, C-terminal domain"/>
    <property type="match status" value="1"/>
</dbReference>
<dbReference type="SUPFAM" id="SSF82171">
    <property type="entry name" value="DPP6 N-terminal domain-like"/>
    <property type="match status" value="1"/>
</dbReference>
<sequence>MIDSSHQDRVWQSPPDPINQILNSPPPPLVFLSPDRQWMVELERVSFVPIAQSVQKTMALAGLRWHPQSNGPARYSPYHILKYRKLASTDVVTANLPQNAQIDFLRWSTDSQKLAFTLTQPDGLELWVLDLKQGVTQRLTEPILNGVWGSPYSWLNNNALICKCVPPQRGEPPIIPEIPPGPLIQENQGQKRPERTHTHLLKTEYDEVLFEYYLTCVLSKVTLDGACNNLDLLAPSAIYAATPSPDGKFILLTTIHRPFSHEVRASCFPLRVEIIDDTGKLIYQLADLPTYERPSTKHETVRQGPRKINWRGDRPATLYWVEALDEGDPKNEVPFRDVLFELDAPFTEEPKQIWRSQYRFRSIRWGKDDLAVVVEGWYDTRKQRTWRINPQQPETPAKLLFDRSTEDRYNSPGVPLMTTGKYGYRVLRFAPEDNTIYLSGRGASPKGVYPFLDKFNLETAETERLWQCQDPYFEGISYLLDPENQTVITNRQSPTEPLNYFLFNLSDRTNKTALTNNQDPAPQLAGMQKELLKYQRADGVKLSAKLYLPPGYSAERDGPLPLLFWVYPREFKDAEFAGQVTTAENAFVRPWGASVLFLLTQGYGILSGPTLPIIGEGDTEPNDTYVEQLIAGAQAAVDCVVERGVADPKRIGVGGHSYGAFTTVNLLAHTDLFKMGIARSGAYNRTLTPFGFQEEQRNYWEAQEIYTQMSPFTHVDKVKVPLLLIHGASDDHHSTYPLQTKRLYQALKGLGGNVRWVSLPFERHSYSSREAVAHVLWEMERWCRLYL</sequence>
<dbReference type="PANTHER" id="PTHR42776">
    <property type="entry name" value="SERINE PEPTIDASE S9 FAMILY MEMBER"/>
    <property type="match status" value="1"/>
</dbReference>
<dbReference type="InterPro" id="IPR001375">
    <property type="entry name" value="Peptidase_S9_cat"/>
</dbReference>
<keyword evidence="1" id="KW-0378">Hydrolase</keyword>
<dbReference type="Gene3D" id="3.40.50.1820">
    <property type="entry name" value="alpha/beta hydrolase"/>
    <property type="match status" value="1"/>
</dbReference>
<dbReference type="Proteomes" id="UP000053372">
    <property type="component" value="Unassembled WGS sequence"/>
</dbReference>
<dbReference type="GO" id="GO:0004252">
    <property type="term" value="F:serine-type endopeptidase activity"/>
    <property type="evidence" value="ECO:0007669"/>
    <property type="project" value="TreeGrafter"/>
</dbReference>
<organism evidence="3 4">
    <name type="scientific">Mastigocoleus testarum BC008</name>
    <dbReference type="NCBI Taxonomy" id="371196"/>
    <lineage>
        <taxon>Bacteria</taxon>
        <taxon>Bacillati</taxon>
        <taxon>Cyanobacteriota</taxon>
        <taxon>Cyanophyceae</taxon>
        <taxon>Nostocales</taxon>
        <taxon>Hapalosiphonaceae</taxon>
        <taxon>Mastigocoleus</taxon>
    </lineage>
</organism>
<evidence type="ECO:0000256" key="1">
    <source>
        <dbReference type="ARBA" id="ARBA00022801"/>
    </source>
</evidence>
<dbReference type="OrthoDB" id="108903at2"/>
<evidence type="ECO:0000313" key="3">
    <source>
        <dbReference type="EMBL" id="KST68569.1"/>
    </source>
</evidence>
<dbReference type="InterPro" id="IPR029058">
    <property type="entry name" value="AB_hydrolase_fold"/>
</dbReference>